<dbReference type="AlphaFoldDB" id="A0A6A0B452"/>
<name>A0A6A0B452_9ACTN</name>
<dbReference type="RefSeq" id="WP_173267499.1">
    <property type="nucleotide sequence ID" value="NZ_BLLG01000031.1"/>
</dbReference>
<gene>
    <name evidence="2" type="ORF">SCWH03_57430</name>
</gene>
<organism evidence="2 3">
    <name type="scientific">Streptomyces pacificus</name>
    <dbReference type="NCBI Taxonomy" id="2705029"/>
    <lineage>
        <taxon>Bacteria</taxon>
        <taxon>Bacillati</taxon>
        <taxon>Actinomycetota</taxon>
        <taxon>Actinomycetes</taxon>
        <taxon>Kitasatosporales</taxon>
        <taxon>Streptomycetaceae</taxon>
        <taxon>Streptomyces</taxon>
    </lineage>
</organism>
<proteinExistence type="predicted"/>
<feature type="compositionally biased region" description="Basic residues" evidence="1">
    <location>
        <begin position="115"/>
        <end position="130"/>
    </location>
</feature>
<evidence type="ECO:0000313" key="2">
    <source>
        <dbReference type="EMBL" id="GFH39475.1"/>
    </source>
</evidence>
<evidence type="ECO:0000313" key="3">
    <source>
        <dbReference type="Proteomes" id="UP000484988"/>
    </source>
</evidence>
<comment type="caution">
    <text evidence="2">The sequence shown here is derived from an EMBL/GenBank/DDBJ whole genome shotgun (WGS) entry which is preliminary data.</text>
</comment>
<reference evidence="2 3" key="1">
    <citation type="submission" date="2020-02" db="EMBL/GenBank/DDBJ databases">
        <title>Whole Genome Shotgun Sequence of Streptomyces sp. strain CWH03.</title>
        <authorList>
            <person name="Dohra H."/>
            <person name="Kodani S."/>
            <person name="Yamamura H."/>
        </authorList>
    </citation>
    <scope>NUCLEOTIDE SEQUENCE [LARGE SCALE GENOMIC DNA]</scope>
    <source>
        <strain evidence="2 3">CWH03</strain>
    </source>
</reference>
<dbReference type="EMBL" id="BLLG01000031">
    <property type="protein sequence ID" value="GFH39475.1"/>
    <property type="molecule type" value="Genomic_DNA"/>
</dbReference>
<protein>
    <submittedName>
        <fullName evidence="2">Uncharacterized protein</fullName>
    </submittedName>
</protein>
<dbReference type="Proteomes" id="UP000484988">
    <property type="component" value="Unassembled WGS sequence"/>
</dbReference>
<sequence length="130" mass="15325">MRPTANRGFNHRQAVTEEWFRTQVLPRVSGARFLPYQVRQLLTEHLPALLRDADRKSLARITGDLVKVSARWRCLPFHYFRYGGYRREVSAERACSYLPESALFHRLLPGGQGGQRRRRRPPGRPRRRRS</sequence>
<keyword evidence="3" id="KW-1185">Reference proteome</keyword>
<feature type="region of interest" description="Disordered" evidence="1">
    <location>
        <begin position="108"/>
        <end position="130"/>
    </location>
</feature>
<evidence type="ECO:0000256" key="1">
    <source>
        <dbReference type="SAM" id="MobiDB-lite"/>
    </source>
</evidence>
<accession>A0A6A0B452</accession>